<protein>
    <submittedName>
        <fullName evidence="3">Uncharacterized protein</fullName>
    </submittedName>
</protein>
<dbReference type="PROSITE" id="PS51419">
    <property type="entry name" value="RAB"/>
    <property type="match status" value="1"/>
</dbReference>
<dbReference type="InterPro" id="IPR050227">
    <property type="entry name" value="Rab"/>
</dbReference>
<dbReference type="SMART" id="SM00177">
    <property type="entry name" value="ARF"/>
    <property type="match status" value="1"/>
</dbReference>
<dbReference type="PANTHER" id="PTHR47977">
    <property type="entry name" value="RAS-RELATED PROTEIN RAB"/>
    <property type="match status" value="1"/>
</dbReference>
<dbReference type="Pfam" id="PF00071">
    <property type="entry name" value="Ras"/>
    <property type="match status" value="1"/>
</dbReference>
<dbReference type="NCBIfam" id="TIGR00231">
    <property type="entry name" value="small_GTP"/>
    <property type="match status" value="1"/>
</dbReference>
<dbReference type="Gene3D" id="3.40.50.300">
    <property type="entry name" value="P-loop containing nucleotide triphosphate hydrolases"/>
    <property type="match status" value="1"/>
</dbReference>
<dbReference type="PROSITE" id="PS51420">
    <property type="entry name" value="RHO"/>
    <property type="match status" value="1"/>
</dbReference>
<evidence type="ECO:0000313" key="3">
    <source>
        <dbReference type="EMBL" id="KAK8894181.1"/>
    </source>
</evidence>
<accession>A0ABR2KTQ4</accession>
<dbReference type="EMBL" id="JAPFFF010000003">
    <property type="protein sequence ID" value="KAK8894181.1"/>
    <property type="molecule type" value="Genomic_DNA"/>
</dbReference>
<organism evidence="3 4">
    <name type="scientific">Tritrichomonas musculus</name>
    <dbReference type="NCBI Taxonomy" id="1915356"/>
    <lineage>
        <taxon>Eukaryota</taxon>
        <taxon>Metamonada</taxon>
        <taxon>Parabasalia</taxon>
        <taxon>Tritrichomonadida</taxon>
        <taxon>Tritrichomonadidae</taxon>
        <taxon>Tritrichomonas</taxon>
    </lineage>
</organism>
<dbReference type="SMART" id="SM00176">
    <property type="entry name" value="RAN"/>
    <property type="match status" value="1"/>
</dbReference>
<dbReference type="PROSITE" id="PS51421">
    <property type="entry name" value="RAS"/>
    <property type="match status" value="1"/>
</dbReference>
<keyword evidence="2" id="KW-0342">GTP-binding</keyword>
<dbReference type="PROSITE" id="PS51417">
    <property type="entry name" value="ARF"/>
    <property type="match status" value="1"/>
</dbReference>
<dbReference type="SMART" id="SM00175">
    <property type="entry name" value="RAB"/>
    <property type="match status" value="1"/>
</dbReference>
<dbReference type="PRINTS" id="PR00449">
    <property type="entry name" value="RASTRNSFRMNG"/>
</dbReference>
<gene>
    <name evidence="3" type="ORF">M9Y10_022614</name>
</gene>
<dbReference type="SMART" id="SM00173">
    <property type="entry name" value="RAS"/>
    <property type="match status" value="1"/>
</dbReference>
<dbReference type="SUPFAM" id="SSF52540">
    <property type="entry name" value="P-loop containing nucleoside triphosphate hydrolases"/>
    <property type="match status" value="1"/>
</dbReference>
<dbReference type="SMART" id="SM00174">
    <property type="entry name" value="RHO"/>
    <property type="match status" value="1"/>
</dbReference>
<dbReference type="InterPro" id="IPR005225">
    <property type="entry name" value="Small_GTP-bd"/>
</dbReference>
<dbReference type="InterPro" id="IPR001806">
    <property type="entry name" value="Small_GTPase"/>
</dbReference>
<reference evidence="3 4" key="1">
    <citation type="submission" date="2024-04" db="EMBL/GenBank/DDBJ databases">
        <title>Tritrichomonas musculus Genome.</title>
        <authorList>
            <person name="Alves-Ferreira E."/>
            <person name="Grigg M."/>
            <person name="Lorenzi H."/>
            <person name="Galac M."/>
        </authorList>
    </citation>
    <scope>NUCLEOTIDE SEQUENCE [LARGE SCALE GENOMIC DNA]</scope>
    <source>
        <strain evidence="3 4">EAF2021</strain>
    </source>
</reference>
<evidence type="ECO:0000256" key="1">
    <source>
        <dbReference type="ARBA" id="ARBA00022741"/>
    </source>
</evidence>
<dbReference type="Proteomes" id="UP001470230">
    <property type="component" value="Unassembled WGS sequence"/>
</dbReference>
<proteinExistence type="predicted"/>
<name>A0ABR2KTQ4_9EUKA</name>
<dbReference type="InterPro" id="IPR027417">
    <property type="entry name" value="P-loop_NTPase"/>
</dbReference>
<evidence type="ECO:0000256" key="2">
    <source>
        <dbReference type="ARBA" id="ARBA00023134"/>
    </source>
</evidence>
<sequence length="203" mass="22644">MVEKECDVLYKVLIIGDSGAGKSCLLVRFTENTFSDNYISTIGVDFKIKTIEMNGKTIKLQVWDTAGQERFRNITTSYYRGSNGIIIVYDVTDRASFDHVTFWLKEIDRLASAEVVKMIVGNKIDKKEDRVVSRQEGQMLAKQYNVGFIETSAFSGRNVDKIFLELTQSMEDVQNTVEPEAVAASSVSLPVAATKPVESKGCC</sequence>
<keyword evidence="4" id="KW-1185">Reference proteome</keyword>
<keyword evidence="1" id="KW-0547">Nucleotide-binding</keyword>
<comment type="caution">
    <text evidence="3">The sequence shown here is derived from an EMBL/GenBank/DDBJ whole genome shotgun (WGS) entry which is preliminary data.</text>
</comment>
<evidence type="ECO:0000313" key="4">
    <source>
        <dbReference type="Proteomes" id="UP001470230"/>
    </source>
</evidence>